<keyword evidence="2" id="KW-0472">Membrane</keyword>
<organism evidence="3">
    <name type="scientific">Pyrodinium bahamense</name>
    <dbReference type="NCBI Taxonomy" id="73915"/>
    <lineage>
        <taxon>Eukaryota</taxon>
        <taxon>Sar</taxon>
        <taxon>Alveolata</taxon>
        <taxon>Dinophyceae</taxon>
        <taxon>Gonyaulacales</taxon>
        <taxon>Pyrocystaceae</taxon>
        <taxon>Pyrodinium</taxon>
    </lineage>
</organism>
<reference evidence="3" key="1">
    <citation type="submission" date="2021-01" db="EMBL/GenBank/DDBJ databases">
        <authorList>
            <person name="Corre E."/>
            <person name="Pelletier E."/>
            <person name="Niang G."/>
            <person name="Scheremetjew M."/>
            <person name="Finn R."/>
            <person name="Kale V."/>
            <person name="Holt S."/>
            <person name="Cochrane G."/>
            <person name="Meng A."/>
            <person name="Brown T."/>
            <person name="Cohen L."/>
        </authorList>
    </citation>
    <scope>NUCLEOTIDE SEQUENCE</scope>
    <source>
        <strain evidence="3">Pbaha01</strain>
    </source>
</reference>
<sequence>MPACKLPCPKGGETTGQGGGADRYQPLDSPGGLAEQSRHLCGLGTACGACFEQTEDHAANDNWRHVGNGQGGFEKVEVMSYVGDGAGSYENTEARSPGWRQRGICFTLLAIGIIALVVYFTNLDAAGLSVQPPAPAPDPGAQQTTPAPARAADLSVQRMRGVPSAATGLTSGAEVLRHGGRRFNCSHQVKEQWSFAKRVECCYQPGVVCNASVASLPPLTQPPGGNVVITASSRQTARTAAYDCVAGLSNWRRGWSPRKKDYCCRHYGEVCPEGPRAQAEGSCDALCVLDGRSRSCKARIQEAAGRDLQEAAACAAAHRRVLRECSSCSSCTRRAAGCSEPLSVPASPADSAAATTNSRPLYDCEAGWYDWEHDWDEDKKEWCCKNGHRGCTKAQAPGQVATAPGGVPVAGGRTSQPVSKASARLYDCFAKDLPEWPATWVQAKRGYCCKFYHLDYCPKEALVAPLAGRASARPSVLPAGPAALAPAPAGRAPAAPAAPQRPPGSSPPFDCMAGRSRWVIGWSEAKKEYCCKVYSFGCSMTTLAPDG</sequence>
<feature type="region of interest" description="Disordered" evidence="1">
    <location>
        <begin position="487"/>
        <end position="509"/>
    </location>
</feature>
<evidence type="ECO:0000313" key="3">
    <source>
        <dbReference type="EMBL" id="CAD8363563.1"/>
    </source>
</evidence>
<feature type="region of interest" description="Disordered" evidence="1">
    <location>
        <begin position="1"/>
        <end position="31"/>
    </location>
</feature>
<gene>
    <name evidence="3" type="ORF">PBAH0796_LOCUS16433</name>
</gene>
<keyword evidence="2" id="KW-1133">Transmembrane helix</keyword>
<name>A0A7S0AHI7_9DINO</name>
<dbReference type="AlphaFoldDB" id="A0A7S0AHI7"/>
<keyword evidence="2" id="KW-0812">Transmembrane</keyword>
<accession>A0A7S0AHI7</accession>
<evidence type="ECO:0000256" key="2">
    <source>
        <dbReference type="SAM" id="Phobius"/>
    </source>
</evidence>
<feature type="transmembrane region" description="Helical" evidence="2">
    <location>
        <begin position="103"/>
        <end position="121"/>
    </location>
</feature>
<feature type="compositionally biased region" description="Low complexity" evidence="1">
    <location>
        <begin position="487"/>
        <end position="498"/>
    </location>
</feature>
<proteinExistence type="predicted"/>
<evidence type="ECO:0000256" key="1">
    <source>
        <dbReference type="SAM" id="MobiDB-lite"/>
    </source>
</evidence>
<protein>
    <submittedName>
        <fullName evidence="3">Uncharacterized protein</fullName>
    </submittedName>
</protein>
<dbReference type="EMBL" id="HBEG01027107">
    <property type="protein sequence ID" value="CAD8363563.1"/>
    <property type="molecule type" value="Transcribed_RNA"/>
</dbReference>